<comment type="caution">
    <text evidence="4">The sequence shown here is derived from an EMBL/GenBank/DDBJ whole genome shotgun (WGS) entry which is preliminary data.</text>
</comment>
<feature type="non-terminal residue" evidence="4">
    <location>
        <position position="1"/>
    </location>
</feature>
<evidence type="ECO:0000259" key="3">
    <source>
        <dbReference type="Pfam" id="PF02234"/>
    </source>
</evidence>
<keyword evidence="5" id="KW-1185">Reference proteome</keyword>
<sequence>MLGCGSAIRVKFLSLQGLSFYFNAYDHFAGSRSRETTPCNLIMDSNMIASLGSTTTHNHSNYHGNVVTLIRSNDPDLAKFNELFDAKTRQYQCAFSDKYNFDPVNDCPLPGRFEWVKLK</sequence>
<proteinExistence type="inferred from homology"/>
<dbReference type="Gene3D" id="4.10.365.10">
    <property type="entry name" value="p27"/>
    <property type="match status" value="1"/>
</dbReference>
<evidence type="ECO:0000256" key="2">
    <source>
        <dbReference type="ARBA" id="ARBA00023013"/>
    </source>
</evidence>
<dbReference type="OrthoDB" id="6373236at2759"/>
<gene>
    <name evidence="4" type="ORF">EJB05_22023</name>
</gene>
<dbReference type="InterPro" id="IPR044275">
    <property type="entry name" value="KRP"/>
</dbReference>
<dbReference type="GO" id="GO:0005634">
    <property type="term" value="C:nucleus"/>
    <property type="evidence" value="ECO:0007669"/>
    <property type="project" value="InterPro"/>
</dbReference>
<dbReference type="GO" id="GO:0051726">
    <property type="term" value="P:regulation of cell cycle"/>
    <property type="evidence" value="ECO:0007669"/>
    <property type="project" value="InterPro"/>
</dbReference>
<dbReference type="GO" id="GO:0004861">
    <property type="term" value="F:cyclin-dependent protein serine/threonine kinase inhibitor activity"/>
    <property type="evidence" value="ECO:0007669"/>
    <property type="project" value="InterPro"/>
</dbReference>
<dbReference type="Gramene" id="TVU30403">
    <property type="protein sequence ID" value="TVU30403"/>
    <property type="gene ID" value="EJB05_22023"/>
</dbReference>
<evidence type="ECO:0000313" key="4">
    <source>
        <dbReference type="EMBL" id="TVU30403.1"/>
    </source>
</evidence>
<accession>A0A5J9V339</accession>
<protein>
    <recommendedName>
        <fullName evidence="3">Cyclin-dependent kinase inhibitor domain-containing protein</fullName>
    </recommendedName>
</protein>
<name>A0A5J9V339_9POAL</name>
<dbReference type="AlphaFoldDB" id="A0A5J9V339"/>
<feature type="domain" description="Cyclin-dependent kinase inhibitor" evidence="3">
    <location>
        <begin position="75"/>
        <end position="118"/>
    </location>
</feature>
<keyword evidence="2" id="KW-0649">Protein kinase inhibitor</keyword>
<reference evidence="4 5" key="1">
    <citation type="journal article" date="2019" name="Sci. Rep.">
        <title>A high-quality genome of Eragrostis curvula grass provides insights into Poaceae evolution and supports new strategies to enhance forage quality.</title>
        <authorList>
            <person name="Carballo J."/>
            <person name="Santos B.A.C.M."/>
            <person name="Zappacosta D."/>
            <person name="Garbus I."/>
            <person name="Selva J.P."/>
            <person name="Gallo C.A."/>
            <person name="Diaz A."/>
            <person name="Albertini E."/>
            <person name="Caccamo M."/>
            <person name="Echenique V."/>
        </authorList>
    </citation>
    <scope>NUCLEOTIDE SEQUENCE [LARGE SCALE GENOMIC DNA]</scope>
    <source>
        <strain evidence="5">cv. Victoria</strain>
        <tissue evidence="4">Leaf</tissue>
    </source>
</reference>
<dbReference type="Pfam" id="PF02234">
    <property type="entry name" value="CDI"/>
    <property type="match status" value="1"/>
</dbReference>
<organism evidence="4 5">
    <name type="scientific">Eragrostis curvula</name>
    <name type="common">weeping love grass</name>
    <dbReference type="NCBI Taxonomy" id="38414"/>
    <lineage>
        <taxon>Eukaryota</taxon>
        <taxon>Viridiplantae</taxon>
        <taxon>Streptophyta</taxon>
        <taxon>Embryophyta</taxon>
        <taxon>Tracheophyta</taxon>
        <taxon>Spermatophyta</taxon>
        <taxon>Magnoliopsida</taxon>
        <taxon>Liliopsida</taxon>
        <taxon>Poales</taxon>
        <taxon>Poaceae</taxon>
        <taxon>PACMAD clade</taxon>
        <taxon>Chloridoideae</taxon>
        <taxon>Eragrostideae</taxon>
        <taxon>Eragrostidinae</taxon>
        <taxon>Eragrostis</taxon>
    </lineage>
</organism>
<dbReference type="EMBL" id="RWGY01000011">
    <property type="protein sequence ID" value="TVU30403.1"/>
    <property type="molecule type" value="Genomic_DNA"/>
</dbReference>
<dbReference type="PANTHER" id="PTHR46776">
    <property type="entry name" value="CYCLIN-DEPENDENT KINASE INHIBITOR 4-RELATED"/>
    <property type="match status" value="1"/>
</dbReference>
<dbReference type="InterPro" id="IPR044898">
    <property type="entry name" value="CDI_dom_sf"/>
</dbReference>
<comment type="similarity">
    <text evidence="1">Belongs to the CDI family. ICK/KRP subfamily.</text>
</comment>
<dbReference type="Proteomes" id="UP000324897">
    <property type="component" value="Chromosome 1"/>
</dbReference>
<evidence type="ECO:0000313" key="5">
    <source>
        <dbReference type="Proteomes" id="UP000324897"/>
    </source>
</evidence>
<dbReference type="InterPro" id="IPR003175">
    <property type="entry name" value="CDI_dom"/>
</dbReference>
<evidence type="ECO:0000256" key="1">
    <source>
        <dbReference type="ARBA" id="ARBA00010274"/>
    </source>
</evidence>